<dbReference type="AlphaFoldDB" id="A0A1X7KDP8"/>
<dbReference type="InterPro" id="IPR011322">
    <property type="entry name" value="N-reg_PII-like_a/b"/>
</dbReference>
<dbReference type="STRING" id="561061.SAMN05660862_2703"/>
<keyword evidence="3" id="KW-1185">Reference proteome</keyword>
<evidence type="ECO:0000313" key="2">
    <source>
        <dbReference type="EMBL" id="SMG38655.1"/>
    </source>
</evidence>
<sequence>MEKNWVKVESYIDVFASEFAKQLLEQNGIDAVLLNKQDSSLKFGKIELLVQEENVALAKQLIAENQEKGTDEN</sequence>
<dbReference type="RefSeq" id="WP_085473442.1">
    <property type="nucleotide sequence ID" value="NZ_CP038029.1"/>
</dbReference>
<dbReference type="Proteomes" id="UP000192980">
    <property type="component" value="Unassembled WGS sequence"/>
</dbReference>
<name>A0A1X7KDP8_9SPHI</name>
<proteinExistence type="predicted"/>
<dbReference type="InterPro" id="IPR018551">
    <property type="entry name" value="DUF2007"/>
</dbReference>
<dbReference type="OrthoDB" id="1467917at2"/>
<reference evidence="2 3" key="1">
    <citation type="submission" date="2017-04" db="EMBL/GenBank/DDBJ databases">
        <authorList>
            <person name="Afonso C.L."/>
            <person name="Miller P.J."/>
            <person name="Scott M.A."/>
            <person name="Spackman E."/>
            <person name="Goraichik I."/>
            <person name="Dimitrov K.M."/>
            <person name="Suarez D.L."/>
            <person name="Swayne D.E."/>
        </authorList>
    </citation>
    <scope>NUCLEOTIDE SEQUENCE [LARGE SCALE GENOMIC DNA]</scope>
    <source>
        <strain evidence="2 3">DSM 22418</strain>
    </source>
</reference>
<evidence type="ECO:0000259" key="1">
    <source>
        <dbReference type="Pfam" id="PF09413"/>
    </source>
</evidence>
<dbReference type="SUPFAM" id="SSF54913">
    <property type="entry name" value="GlnB-like"/>
    <property type="match status" value="1"/>
</dbReference>
<protein>
    <submittedName>
        <fullName evidence="2">Putative signal transducing protein</fullName>
    </submittedName>
</protein>
<dbReference type="Gene3D" id="3.30.70.790">
    <property type="entry name" value="UreE, C-terminal domain"/>
    <property type="match status" value="1"/>
</dbReference>
<evidence type="ECO:0000313" key="3">
    <source>
        <dbReference type="Proteomes" id="UP000192980"/>
    </source>
</evidence>
<dbReference type="Pfam" id="PF09413">
    <property type="entry name" value="DUF2007"/>
    <property type="match status" value="1"/>
</dbReference>
<accession>A0A1X7KDP8</accession>
<gene>
    <name evidence="2" type="ORF">SAMN05660862_2703</name>
</gene>
<feature type="domain" description="DUF2007" evidence="1">
    <location>
        <begin position="17"/>
        <end position="65"/>
    </location>
</feature>
<organism evidence="2 3">
    <name type="scientific">Sphingobacterium psychroaquaticum</name>
    <dbReference type="NCBI Taxonomy" id="561061"/>
    <lineage>
        <taxon>Bacteria</taxon>
        <taxon>Pseudomonadati</taxon>
        <taxon>Bacteroidota</taxon>
        <taxon>Sphingobacteriia</taxon>
        <taxon>Sphingobacteriales</taxon>
        <taxon>Sphingobacteriaceae</taxon>
        <taxon>Sphingobacterium</taxon>
    </lineage>
</organism>
<dbReference type="EMBL" id="FXAU01000005">
    <property type="protein sequence ID" value="SMG38655.1"/>
    <property type="molecule type" value="Genomic_DNA"/>
</dbReference>